<keyword evidence="2" id="KW-0547">Nucleotide-binding</keyword>
<dbReference type="RefSeq" id="WP_092354830.1">
    <property type="nucleotide sequence ID" value="NZ_FOIN01000025.1"/>
</dbReference>
<proteinExistence type="predicted"/>
<name>A0A1I0G5B6_9FIRM</name>
<keyword evidence="3 5" id="KW-0067">ATP-binding</keyword>
<keyword evidence="6" id="KW-1185">Reference proteome</keyword>
<evidence type="ECO:0000313" key="6">
    <source>
        <dbReference type="Proteomes" id="UP000198558"/>
    </source>
</evidence>
<feature type="domain" description="ABC transporter" evidence="4">
    <location>
        <begin position="5"/>
        <end position="227"/>
    </location>
</feature>
<dbReference type="GO" id="GO:0005524">
    <property type="term" value="F:ATP binding"/>
    <property type="evidence" value="ECO:0007669"/>
    <property type="project" value="UniProtKB-KW"/>
</dbReference>
<evidence type="ECO:0000256" key="1">
    <source>
        <dbReference type="ARBA" id="ARBA00022448"/>
    </source>
</evidence>
<dbReference type="PANTHER" id="PTHR42939">
    <property type="entry name" value="ABC TRANSPORTER ATP-BINDING PROTEIN ALBC-RELATED"/>
    <property type="match status" value="1"/>
</dbReference>
<keyword evidence="1" id="KW-0813">Transport</keyword>
<dbReference type="SMART" id="SM00382">
    <property type="entry name" value="AAA"/>
    <property type="match status" value="1"/>
</dbReference>
<organism evidence="5 6">
    <name type="scientific">Thomasclavelia cocleata</name>
    <dbReference type="NCBI Taxonomy" id="69824"/>
    <lineage>
        <taxon>Bacteria</taxon>
        <taxon>Bacillati</taxon>
        <taxon>Bacillota</taxon>
        <taxon>Erysipelotrichia</taxon>
        <taxon>Erysipelotrichales</taxon>
        <taxon>Coprobacillaceae</taxon>
        <taxon>Thomasclavelia</taxon>
    </lineage>
</organism>
<dbReference type="Pfam" id="PF00005">
    <property type="entry name" value="ABC_tran"/>
    <property type="match status" value="1"/>
</dbReference>
<dbReference type="GO" id="GO:0016887">
    <property type="term" value="F:ATP hydrolysis activity"/>
    <property type="evidence" value="ECO:0007669"/>
    <property type="project" value="InterPro"/>
</dbReference>
<reference evidence="6" key="1">
    <citation type="submission" date="2016-10" db="EMBL/GenBank/DDBJ databases">
        <authorList>
            <person name="Varghese N."/>
            <person name="Submissions S."/>
        </authorList>
    </citation>
    <scope>NUCLEOTIDE SEQUENCE [LARGE SCALE GENOMIC DNA]</scope>
    <source>
        <strain evidence="6">DSM 1551</strain>
    </source>
</reference>
<accession>A0A1I0G5B6</accession>
<dbReference type="InterPro" id="IPR003439">
    <property type="entry name" value="ABC_transporter-like_ATP-bd"/>
</dbReference>
<evidence type="ECO:0000259" key="4">
    <source>
        <dbReference type="PROSITE" id="PS50893"/>
    </source>
</evidence>
<dbReference type="PANTHER" id="PTHR42939:SF1">
    <property type="entry name" value="ABC TRANSPORTER ATP-BINDING PROTEIN ALBC-RELATED"/>
    <property type="match status" value="1"/>
</dbReference>
<protein>
    <submittedName>
        <fullName evidence="5">ABC-2 type transport system ATP-binding protein</fullName>
    </submittedName>
</protein>
<dbReference type="EMBL" id="FOIN01000025">
    <property type="protein sequence ID" value="SET65233.1"/>
    <property type="molecule type" value="Genomic_DNA"/>
</dbReference>
<evidence type="ECO:0000256" key="2">
    <source>
        <dbReference type="ARBA" id="ARBA00022741"/>
    </source>
</evidence>
<dbReference type="GeneID" id="78288857"/>
<evidence type="ECO:0000256" key="3">
    <source>
        <dbReference type="ARBA" id="ARBA00022840"/>
    </source>
</evidence>
<dbReference type="PROSITE" id="PS50893">
    <property type="entry name" value="ABC_TRANSPORTER_2"/>
    <property type="match status" value="1"/>
</dbReference>
<dbReference type="Gene3D" id="3.40.50.300">
    <property type="entry name" value="P-loop containing nucleotide triphosphate hydrolases"/>
    <property type="match status" value="1"/>
</dbReference>
<sequence>MQELLRINNVSKKYGHFKALDNVSLNLQAGRIIGLLGPNGSGKTTLIKIINGLLKEYDGQIQVNGEKIGESSRKIISYLPDENYFQDWMYVRDVLEIFSDLYSDFDSENCLSLMNRFKLDKNMKIKTMSKGMKEKFQLCLVMSRKAKIYILDEPIAGVDPVAREVILDVILNNYEEGSLVLISTHLISDLETIFDEVIFLKEGKVVLHKETEELRIERKQSIDEAFREVFRC</sequence>
<dbReference type="InterPro" id="IPR003593">
    <property type="entry name" value="AAA+_ATPase"/>
</dbReference>
<evidence type="ECO:0000313" key="5">
    <source>
        <dbReference type="EMBL" id="SET65233.1"/>
    </source>
</evidence>
<dbReference type="Proteomes" id="UP000198558">
    <property type="component" value="Unassembled WGS sequence"/>
</dbReference>
<dbReference type="SUPFAM" id="SSF52540">
    <property type="entry name" value="P-loop containing nucleoside triphosphate hydrolases"/>
    <property type="match status" value="1"/>
</dbReference>
<dbReference type="CDD" id="cd03230">
    <property type="entry name" value="ABC_DR_subfamily_A"/>
    <property type="match status" value="1"/>
</dbReference>
<dbReference type="InterPro" id="IPR051782">
    <property type="entry name" value="ABC_Transporter_VariousFunc"/>
</dbReference>
<dbReference type="AlphaFoldDB" id="A0A1I0G5B6"/>
<gene>
    <name evidence="5" type="ORF">SAMN04489758_1258</name>
</gene>
<dbReference type="OrthoDB" id="9804819at2"/>
<dbReference type="InterPro" id="IPR027417">
    <property type="entry name" value="P-loop_NTPase"/>
</dbReference>